<feature type="transmembrane region" description="Helical" evidence="1">
    <location>
        <begin position="48"/>
        <end position="67"/>
    </location>
</feature>
<dbReference type="RefSeq" id="WP_145084112.1">
    <property type="nucleotide sequence ID" value="NZ_CP036274.1"/>
</dbReference>
<keyword evidence="1" id="KW-1133">Transmembrane helix</keyword>
<reference evidence="2 3" key="1">
    <citation type="submission" date="2019-02" db="EMBL/GenBank/DDBJ databases">
        <title>Deep-cultivation of Planctomycetes and their phenomic and genomic characterization uncovers novel biology.</title>
        <authorList>
            <person name="Wiegand S."/>
            <person name="Jogler M."/>
            <person name="Boedeker C."/>
            <person name="Pinto D."/>
            <person name="Vollmers J."/>
            <person name="Rivas-Marin E."/>
            <person name="Kohn T."/>
            <person name="Peeters S.H."/>
            <person name="Heuer A."/>
            <person name="Rast P."/>
            <person name="Oberbeckmann S."/>
            <person name="Bunk B."/>
            <person name="Jeske O."/>
            <person name="Meyerdierks A."/>
            <person name="Storesund J.E."/>
            <person name="Kallscheuer N."/>
            <person name="Luecker S."/>
            <person name="Lage O.M."/>
            <person name="Pohl T."/>
            <person name="Merkel B.J."/>
            <person name="Hornburger P."/>
            <person name="Mueller R.-W."/>
            <person name="Bruemmer F."/>
            <person name="Labrenz M."/>
            <person name="Spormann A.M."/>
            <person name="Op den Camp H."/>
            <person name="Overmann J."/>
            <person name="Amann R."/>
            <person name="Jetten M.S.M."/>
            <person name="Mascher T."/>
            <person name="Medema M.H."/>
            <person name="Devos D.P."/>
            <person name="Kaster A.-K."/>
            <person name="Ovreas L."/>
            <person name="Rohde M."/>
            <person name="Galperin M.Y."/>
            <person name="Jogler C."/>
        </authorList>
    </citation>
    <scope>NUCLEOTIDE SEQUENCE [LARGE SCALE GENOMIC DNA]</scope>
    <source>
        <strain evidence="2 3">ETA_A8</strain>
    </source>
</reference>
<feature type="transmembrane region" description="Helical" evidence="1">
    <location>
        <begin position="22"/>
        <end position="41"/>
    </location>
</feature>
<proteinExistence type="predicted"/>
<dbReference type="OrthoDB" id="9787548at2"/>
<keyword evidence="3" id="KW-1185">Reference proteome</keyword>
<accession>A0A517Y534</accession>
<feature type="transmembrane region" description="Helical" evidence="1">
    <location>
        <begin position="87"/>
        <end position="109"/>
    </location>
</feature>
<dbReference type="EMBL" id="CP036274">
    <property type="protein sequence ID" value="QDU25335.1"/>
    <property type="molecule type" value="Genomic_DNA"/>
</dbReference>
<dbReference type="KEGG" id="aagg:ETAA8_04000"/>
<evidence type="ECO:0000313" key="3">
    <source>
        <dbReference type="Proteomes" id="UP000315017"/>
    </source>
</evidence>
<gene>
    <name evidence="2" type="ORF">ETAA8_04000</name>
</gene>
<sequence>MSDAQPTEPRYDSLFALITQRLYWFFIGPMFLVLMLLGILNDEDGRQLGFSVAYLVGLAGLPLSRWLEIRTGNAITADGQPATWQHFWKYTIFSLGIGLVALIAANVWVRM</sequence>
<keyword evidence="1" id="KW-0812">Transmembrane</keyword>
<evidence type="ECO:0000256" key="1">
    <source>
        <dbReference type="SAM" id="Phobius"/>
    </source>
</evidence>
<dbReference type="Proteomes" id="UP000315017">
    <property type="component" value="Chromosome"/>
</dbReference>
<dbReference type="AlphaFoldDB" id="A0A517Y534"/>
<name>A0A517Y534_9BACT</name>
<keyword evidence="1" id="KW-0472">Membrane</keyword>
<protein>
    <submittedName>
        <fullName evidence="2">Uncharacterized protein</fullName>
    </submittedName>
</protein>
<evidence type="ECO:0000313" key="2">
    <source>
        <dbReference type="EMBL" id="QDU25335.1"/>
    </source>
</evidence>
<organism evidence="2 3">
    <name type="scientific">Anatilimnocola aggregata</name>
    <dbReference type="NCBI Taxonomy" id="2528021"/>
    <lineage>
        <taxon>Bacteria</taxon>
        <taxon>Pseudomonadati</taxon>
        <taxon>Planctomycetota</taxon>
        <taxon>Planctomycetia</taxon>
        <taxon>Pirellulales</taxon>
        <taxon>Pirellulaceae</taxon>
        <taxon>Anatilimnocola</taxon>
    </lineage>
</organism>